<dbReference type="Pfam" id="PF00307">
    <property type="entry name" value="CH"/>
    <property type="match status" value="1"/>
</dbReference>
<feature type="domain" description="Calponin-homology (CH)" evidence="1">
    <location>
        <begin position="4"/>
        <end position="106"/>
    </location>
</feature>
<organism evidence="2 3">
    <name type="scientific">Anncaliia algerae PRA339</name>
    <dbReference type="NCBI Taxonomy" id="1288291"/>
    <lineage>
        <taxon>Eukaryota</taxon>
        <taxon>Fungi</taxon>
        <taxon>Fungi incertae sedis</taxon>
        <taxon>Microsporidia</taxon>
        <taxon>Tubulinosematoidea</taxon>
        <taxon>Tubulinosematidae</taxon>
        <taxon>Anncaliia</taxon>
    </lineage>
</organism>
<dbReference type="GO" id="GO:0051015">
    <property type="term" value="F:actin filament binding"/>
    <property type="evidence" value="ECO:0007669"/>
    <property type="project" value="TreeGrafter"/>
</dbReference>
<dbReference type="PROSITE" id="PS50021">
    <property type="entry name" value="CH"/>
    <property type="match status" value="1"/>
</dbReference>
<dbReference type="AlphaFoldDB" id="A0A059F137"/>
<evidence type="ECO:0000259" key="1">
    <source>
        <dbReference type="PROSITE" id="PS50021"/>
    </source>
</evidence>
<evidence type="ECO:0000313" key="2">
    <source>
        <dbReference type="EMBL" id="KCZ80822.1"/>
    </source>
</evidence>
<dbReference type="InterPro" id="IPR036872">
    <property type="entry name" value="CH_dom_sf"/>
</dbReference>
<dbReference type="PANTHER" id="PTHR47385">
    <property type="entry name" value="CALPONIN"/>
    <property type="match status" value="1"/>
</dbReference>
<dbReference type="InterPro" id="IPR001715">
    <property type="entry name" value="CH_dom"/>
</dbReference>
<protein>
    <recommendedName>
        <fullName evidence="1">Calponin-homology (CH) domain-containing protein</fullName>
    </recommendedName>
</protein>
<dbReference type="EMBL" id="KK365161">
    <property type="protein sequence ID" value="KCZ80822.1"/>
    <property type="molecule type" value="Genomic_DNA"/>
</dbReference>
<reference evidence="2 3" key="2">
    <citation type="submission" date="2014-03" db="EMBL/GenBank/DDBJ databases">
        <title>The Genome Sequence of Anncaliia algerae insect isolate PRA339.</title>
        <authorList>
            <consortium name="The Broad Institute Genome Sequencing Platform"/>
            <consortium name="The Broad Institute Genome Sequencing Center for Infectious Disease"/>
            <person name="Cuomo C."/>
            <person name="Becnel J."/>
            <person name="Sanscrainte N."/>
            <person name="Walker B."/>
            <person name="Young S.K."/>
            <person name="Zeng Q."/>
            <person name="Gargeya S."/>
            <person name="Fitzgerald M."/>
            <person name="Haas B."/>
            <person name="Abouelleil A."/>
            <person name="Alvarado L."/>
            <person name="Arachchi H.M."/>
            <person name="Berlin A.M."/>
            <person name="Chapman S.B."/>
            <person name="Dewar J."/>
            <person name="Goldberg J."/>
            <person name="Griggs A."/>
            <person name="Gujja S."/>
            <person name="Hansen M."/>
            <person name="Howarth C."/>
            <person name="Imamovic A."/>
            <person name="Larimer J."/>
            <person name="McCowan C."/>
            <person name="Murphy C."/>
            <person name="Neiman D."/>
            <person name="Pearson M."/>
            <person name="Priest M."/>
            <person name="Roberts A."/>
            <person name="Saif S."/>
            <person name="Shea T."/>
            <person name="Sisk P."/>
            <person name="Sykes S."/>
            <person name="Wortman J."/>
            <person name="Nusbaum C."/>
            <person name="Birren B."/>
        </authorList>
    </citation>
    <scope>NUCLEOTIDE SEQUENCE [LARGE SCALE GENOMIC DNA]</scope>
    <source>
        <strain evidence="2 3">PRA339</strain>
    </source>
</reference>
<gene>
    <name evidence="2" type="ORF">H312_01769</name>
</gene>
<dbReference type="PRINTS" id="PR00888">
    <property type="entry name" value="SM22CALPONIN"/>
</dbReference>
<evidence type="ECO:0000313" key="3">
    <source>
        <dbReference type="Proteomes" id="UP000030655"/>
    </source>
</evidence>
<sequence>MVDDKFKEQAIEWIQSILEVEIKDFYLDLKDGIILCKLMNEIMPGSCKISNFKLPFHQIENVNQFIAAAKRLGVPDYENFELNDLYEAKSIKQVLICLSSVSRQATKLGWEGPVFGPKLSEQKKYNFSEETLRKGESMASLQEGFFVDMSSSTVNDGGIRRQITKDNNYLRNKDL</sequence>
<dbReference type="SUPFAM" id="SSF47576">
    <property type="entry name" value="Calponin-homology domain, CH-domain"/>
    <property type="match status" value="1"/>
</dbReference>
<keyword evidence="3" id="KW-1185">Reference proteome</keyword>
<accession>A0A059F137</accession>
<proteinExistence type="predicted"/>
<dbReference type="SMART" id="SM00033">
    <property type="entry name" value="CH"/>
    <property type="match status" value="1"/>
</dbReference>
<dbReference type="InterPro" id="IPR003096">
    <property type="entry name" value="SM22_calponin"/>
</dbReference>
<dbReference type="Gene3D" id="1.10.418.10">
    <property type="entry name" value="Calponin-like domain"/>
    <property type="match status" value="1"/>
</dbReference>
<feature type="non-terminal residue" evidence="2">
    <location>
        <position position="1"/>
    </location>
</feature>
<dbReference type="Proteomes" id="UP000030655">
    <property type="component" value="Unassembled WGS sequence"/>
</dbReference>
<reference evidence="3" key="1">
    <citation type="submission" date="2013-02" db="EMBL/GenBank/DDBJ databases">
        <authorList>
            <consortium name="The Broad Institute Genome Sequencing Platform"/>
            <person name="Cuomo C."/>
            <person name="Becnel J."/>
            <person name="Sanscrainte N."/>
            <person name="Walker B."/>
            <person name="Young S.K."/>
            <person name="Zeng Q."/>
            <person name="Gargeya S."/>
            <person name="Fitzgerald M."/>
            <person name="Haas B."/>
            <person name="Abouelleil A."/>
            <person name="Alvarado L."/>
            <person name="Arachchi H.M."/>
            <person name="Berlin A.M."/>
            <person name="Chapman S.B."/>
            <person name="Dewar J."/>
            <person name="Goldberg J."/>
            <person name="Griggs A."/>
            <person name="Gujja S."/>
            <person name="Hansen M."/>
            <person name="Howarth C."/>
            <person name="Imamovic A."/>
            <person name="Larimer J."/>
            <person name="McCowan C."/>
            <person name="Murphy C."/>
            <person name="Neiman D."/>
            <person name="Pearson M."/>
            <person name="Priest M."/>
            <person name="Roberts A."/>
            <person name="Saif S."/>
            <person name="Shea T."/>
            <person name="Sisk P."/>
            <person name="Sykes S."/>
            <person name="Wortman J."/>
            <person name="Nusbaum C."/>
            <person name="Birren B."/>
        </authorList>
    </citation>
    <scope>NUCLEOTIDE SEQUENCE [LARGE SCALE GENOMIC DNA]</scope>
    <source>
        <strain evidence="3">PRA339</strain>
    </source>
</reference>
<dbReference type="PANTHER" id="PTHR47385:SF14">
    <property type="entry name" value="TRANSGELIN"/>
    <property type="match status" value="1"/>
</dbReference>
<dbReference type="GO" id="GO:0015629">
    <property type="term" value="C:actin cytoskeleton"/>
    <property type="evidence" value="ECO:0007669"/>
    <property type="project" value="TreeGrafter"/>
</dbReference>
<dbReference type="HOGENOM" id="CLU_055232_2_1_1"/>
<dbReference type="InterPro" id="IPR050606">
    <property type="entry name" value="Calponin-like"/>
</dbReference>
<dbReference type="GO" id="GO:0007015">
    <property type="term" value="P:actin filament organization"/>
    <property type="evidence" value="ECO:0007669"/>
    <property type="project" value="TreeGrafter"/>
</dbReference>
<dbReference type="CDD" id="cd00014">
    <property type="entry name" value="CH_SF"/>
    <property type="match status" value="1"/>
</dbReference>
<dbReference type="STRING" id="1288291.A0A059F137"/>
<dbReference type="VEuPathDB" id="MicrosporidiaDB:H312_01769"/>
<dbReference type="OrthoDB" id="21595at2759"/>
<name>A0A059F137_9MICR</name>